<dbReference type="AlphaFoldDB" id="A0A1B2I1K6"/>
<proteinExistence type="predicted"/>
<keyword evidence="1" id="KW-0732">Signal</keyword>
<name>A0A1B2I1K6_9BACT</name>
<dbReference type="OrthoDB" id="9781559at2"/>
<dbReference type="STRING" id="1197717.BED41_01285"/>
<dbReference type="Pfam" id="PF04015">
    <property type="entry name" value="DUF362"/>
    <property type="match status" value="1"/>
</dbReference>
<evidence type="ECO:0000256" key="1">
    <source>
        <dbReference type="SAM" id="SignalP"/>
    </source>
</evidence>
<keyword evidence="4" id="KW-1185">Reference proteome</keyword>
<dbReference type="Proteomes" id="UP000093044">
    <property type="component" value="Chromosome"/>
</dbReference>
<evidence type="ECO:0000313" key="4">
    <source>
        <dbReference type="Proteomes" id="UP000093044"/>
    </source>
</evidence>
<dbReference type="KEGG" id="cpor:BED41_01285"/>
<dbReference type="RefSeq" id="WP_066742063.1">
    <property type="nucleotide sequence ID" value="NZ_CP016757.1"/>
</dbReference>
<protein>
    <submittedName>
        <fullName evidence="3">(Fe-S)-binding protein</fullName>
    </submittedName>
</protein>
<sequence>MHGKLRKFLCFALMLLLISLSGAALAAPAQGANEANVSIVYFTKDISPAGLLKIYDKINQDITGKVAIKLHTGEPKGPNLLPLPMIKALQGHIPNSNLVETNVYYSSPRETTAGHRKTIRTNGFDFCKVDIMDEFGTTMLPVKGGRHFKEMSMGKGILDYDSMVVYTHFKGHTMGGYGGSLKNIGIGCADGKIGKAMIHSKNGQQWGRTQDEFQECMTESAKAVIDHFGKRITFVNVMKNMSVDCDCAGASAAAPVAKDVGILGSTDLLAIDQATIDLVYKLPEAERKDLRERIESRHGLRQLTYMEELKMGNKNYKLVSLD</sequence>
<feature type="signal peptide" evidence="1">
    <location>
        <begin position="1"/>
        <end position="26"/>
    </location>
</feature>
<evidence type="ECO:0000313" key="3">
    <source>
        <dbReference type="EMBL" id="ANZ43846.1"/>
    </source>
</evidence>
<gene>
    <name evidence="3" type="ORF">BED41_01285</name>
</gene>
<reference evidence="3" key="1">
    <citation type="submission" date="2016-08" db="EMBL/GenBank/DDBJ databases">
        <title>Complete genome of Cloacibacillus porcorum.</title>
        <authorList>
            <person name="Looft T."/>
            <person name="Bayles D.O."/>
            <person name="Alt D.P."/>
        </authorList>
    </citation>
    <scope>NUCLEOTIDE SEQUENCE [LARGE SCALE GENOMIC DNA]</scope>
    <source>
        <strain evidence="3">CL-84</strain>
    </source>
</reference>
<accession>A0A1B2I1K6</accession>
<evidence type="ECO:0000259" key="2">
    <source>
        <dbReference type="Pfam" id="PF04015"/>
    </source>
</evidence>
<dbReference type="EMBL" id="CP016757">
    <property type="protein sequence ID" value="ANZ43846.1"/>
    <property type="molecule type" value="Genomic_DNA"/>
</dbReference>
<organism evidence="3 4">
    <name type="scientific">Cloacibacillus porcorum</name>
    <dbReference type="NCBI Taxonomy" id="1197717"/>
    <lineage>
        <taxon>Bacteria</taxon>
        <taxon>Thermotogati</taxon>
        <taxon>Synergistota</taxon>
        <taxon>Synergistia</taxon>
        <taxon>Synergistales</taxon>
        <taxon>Synergistaceae</taxon>
        <taxon>Cloacibacillus</taxon>
    </lineage>
</organism>
<dbReference type="InterPro" id="IPR007160">
    <property type="entry name" value="DUF362"/>
</dbReference>
<dbReference type="GeneID" id="83056484"/>
<feature type="domain" description="DUF362" evidence="2">
    <location>
        <begin position="66"/>
        <end position="277"/>
    </location>
</feature>
<feature type="chain" id="PRO_5008538903" evidence="1">
    <location>
        <begin position="27"/>
        <end position="322"/>
    </location>
</feature>